<organism evidence="2 3">
    <name type="scientific">Vagococcus fluvialis bH819</name>
    <dbReference type="NCBI Taxonomy" id="1255619"/>
    <lineage>
        <taxon>Bacteria</taxon>
        <taxon>Bacillati</taxon>
        <taxon>Bacillota</taxon>
        <taxon>Bacilli</taxon>
        <taxon>Lactobacillales</taxon>
        <taxon>Enterococcaceae</taxon>
        <taxon>Vagococcus</taxon>
    </lineage>
</organism>
<accession>A0A1X6WTQ9</accession>
<proteinExistence type="predicted"/>
<sequence>MNLFKTVQSKKQIGFKKASNNDELLAKEVAEKKRLERIKLQTTPTTQGAIKYTSQFEEGLMHIVGDEYSQMFKLGEVDYEVSTDEEQSNVVIGYAEALNKLDKHSRYQLLVINRAVPENLIDQTLLPYQADKFDNYREEINEIIQQQYEKDERNFQVDKYAIFTTASHSRKQASKNLVTLASNYVTQFDDNEVDLSVEKISGLERLKVMASLLKPDDYFISTYEDIAVSGLSSKAFISPSKMSFPRGRVFFKLGEKYGAILYIKQYPKYLEDTLIREITSIGRESVISIHARPYDMKEAKKKVQAVSIRNETEIAKQQKRNFKAGVSEDMVSGEAKEIKESTESLRKQFKEDGQKLFSGIFTVMVLEDDEHSLKQAIQDVKDVGSYHDVYFETIEDYKTEALNTILPIGKPYLDVEMNYMRDMTSFNVATQIPFSNVELQHPTGHFYGTNQLTNNMITVDRKKGMIAPGGLIFGSSGSGKGMTTKWEIIGSKLRYPNDKTIIVDPESEYLELAKEFGAEILDISTGTSNHLNILDMADKSLLDEEDQSLDLVKEKANLLATLFESILKSFTDEDAAIVDRVTRKTYEQFEGQTRNPTLVDWHNILLNEPEDSARLLATKVEPYTIGAQDIFAHETNIDLNANFIVFNIKKLDARLKPFAMKVILDQIWKQVVDNQGKTTIHLYFDELQENFDTEENSLWFTSVWARIRKYGAIPTGITQNISTLLDSAAGRKMVSNSEYIVLLRQKPVDLLRLEEMIRLPPKLLKYVGNRVEPGTGLISAGGVIVPFENSIPKHTDLFRIMNTDA</sequence>
<dbReference type="OrthoDB" id="9804380at2"/>
<evidence type="ECO:0000313" key="2">
    <source>
        <dbReference type="EMBL" id="SLM87006.1"/>
    </source>
</evidence>
<dbReference type="SUPFAM" id="SSF52540">
    <property type="entry name" value="P-loop containing nucleoside triphosphate hydrolases"/>
    <property type="match status" value="1"/>
</dbReference>
<dbReference type="NCBIfam" id="NF045971">
    <property type="entry name" value="conju_CD1110"/>
    <property type="match status" value="1"/>
</dbReference>
<dbReference type="InterPro" id="IPR051162">
    <property type="entry name" value="T4SS_component"/>
</dbReference>
<dbReference type="AlphaFoldDB" id="A0A1X6WTQ9"/>
<dbReference type="InterPro" id="IPR002789">
    <property type="entry name" value="HerA_central"/>
</dbReference>
<dbReference type="RefSeq" id="WP_086952632.1">
    <property type="nucleotide sequence ID" value="NZ_FWFD01000018.1"/>
</dbReference>
<protein>
    <recommendedName>
        <fullName evidence="1">Helicase HerA central domain-containing protein</fullName>
    </recommendedName>
</protein>
<feature type="domain" description="Helicase HerA central" evidence="1">
    <location>
        <begin position="471"/>
        <end position="571"/>
    </location>
</feature>
<dbReference type="Pfam" id="PF01935">
    <property type="entry name" value="DUF87"/>
    <property type="match status" value="1"/>
</dbReference>
<evidence type="ECO:0000259" key="1">
    <source>
        <dbReference type="Pfam" id="PF01935"/>
    </source>
</evidence>
<dbReference type="EMBL" id="FWFD01000018">
    <property type="protein sequence ID" value="SLM87006.1"/>
    <property type="molecule type" value="Genomic_DNA"/>
</dbReference>
<dbReference type="InterPro" id="IPR027417">
    <property type="entry name" value="P-loop_NTPase"/>
</dbReference>
<reference evidence="3" key="1">
    <citation type="submission" date="2017-02" db="EMBL/GenBank/DDBJ databases">
        <authorList>
            <person name="Dridi B."/>
        </authorList>
    </citation>
    <scope>NUCLEOTIDE SEQUENCE [LARGE SCALE GENOMIC DNA]</scope>
    <source>
        <strain evidence="3">bH819</strain>
    </source>
</reference>
<dbReference type="Gene3D" id="3.40.50.300">
    <property type="entry name" value="P-loop containing nucleotide triphosphate hydrolases"/>
    <property type="match status" value="1"/>
</dbReference>
<dbReference type="PANTHER" id="PTHR30121:SF6">
    <property type="entry name" value="SLR6007 PROTEIN"/>
    <property type="match status" value="1"/>
</dbReference>
<evidence type="ECO:0000313" key="3">
    <source>
        <dbReference type="Proteomes" id="UP000195918"/>
    </source>
</evidence>
<dbReference type="Gene3D" id="1.10.8.730">
    <property type="match status" value="1"/>
</dbReference>
<name>A0A1X6WTQ9_9ENTE</name>
<dbReference type="Proteomes" id="UP000195918">
    <property type="component" value="Unassembled WGS sequence"/>
</dbReference>
<gene>
    <name evidence="2" type="ORF">FM121_12990</name>
</gene>
<dbReference type="PANTHER" id="PTHR30121">
    <property type="entry name" value="UNCHARACTERIZED PROTEIN YJGR-RELATED"/>
    <property type="match status" value="1"/>
</dbReference>
<keyword evidence="3" id="KW-1185">Reference proteome</keyword>